<sequence length="144" mass="16268">MELWYNFYHLLSFAALHLRDYEDIIPAVEIYSLLALCAGANRAFGTCSKAFVKLESLETLSPEQRQQYEDLALEIFTKHCPKDSKKTEMDGLLEGGEGKLPTCVATGRPITEYQFWMCSVCKHCVEAQEISNYNFCPLCHGSVG</sequence>
<reference evidence="11" key="2">
    <citation type="submission" date="2025-09" db="UniProtKB">
        <authorList>
            <consortium name="Ensembl"/>
        </authorList>
    </citation>
    <scope>IDENTIFICATION</scope>
</reference>
<dbReference type="GO" id="GO:0030991">
    <property type="term" value="C:intraciliary transport particle A"/>
    <property type="evidence" value="ECO:0007669"/>
    <property type="project" value="TreeGrafter"/>
</dbReference>
<keyword evidence="7" id="KW-0206">Cytoskeleton</keyword>
<comment type="subcellular location">
    <subcellularLocation>
        <location evidence="1">Cytoplasm</location>
        <location evidence="1">Cytoskeleton</location>
        <location evidence="1">Cilium basal body</location>
    </subcellularLocation>
</comment>
<evidence type="ECO:0000256" key="1">
    <source>
        <dbReference type="ARBA" id="ARBA00004120"/>
    </source>
</evidence>
<dbReference type="Pfam" id="PF25768">
    <property type="entry name" value="TPR_IFT121"/>
    <property type="match status" value="1"/>
</dbReference>
<dbReference type="GO" id="GO:0097730">
    <property type="term" value="C:non-motile cilium"/>
    <property type="evidence" value="ECO:0007669"/>
    <property type="project" value="TreeGrafter"/>
</dbReference>
<evidence type="ECO:0000256" key="2">
    <source>
        <dbReference type="ARBA" id="ARBA00022490"/>
    </source>
</evidence>
<dbReference type="InterPro" id="IPR039857">
    <property type="entry name" value="Ift122/121"/>
</dbReference>
<dbReference type="GO" id="GO:0061512">
    <property type="term" value="P:protein localization to cilium"/>
    <property type="evidence" value="ECO:0007669"/>
    <property type="project" value="TreeGrafter"/>
</dbReference>
<keyword evidence="6" id="KW-0969">Cilium</keyword>
<keyword evidence="8" id="KW-0966">Cell projection</keyword>
<evidence type="ECO:0000259" key="10">
    <source>
        <dbReference type="Pfam" id="PF25768"/>
    </source>
</evidence>
<name>A0A8D0HCE1_SPHPU</name>
<dbReference type="Ensembl" id="ENSSPUT00000023528.1">
    <property type="protein sequence ID" value="ENSSPUP00000022081.1"/>
    <property type="gene ID" value="ENSSPUG00000016941.1"/>
</dbReference>
<dbReference type="InterPro" id="IPR056170">
    <property type="entry name" value="Znf_IFT121-like"/>
</dbReference>
<feature type="domain" description="IFT121-like TPR repeats" evidence="10">
    <location>
        <begin position="13"/>
        <end position="83"/>
    </location>
</feature>
<keyword evidence="12" id="KW-1185">Reference proteome</keyword>
<keyword evidence="3" id="KW-0853">WD repeat</keyword>
<dbReference type="Pfam" id="PF23145">
    <property type="entry name" value="Zf_2nd_IFT121"/>
    <property type="match status" value="1"/>
</dbReference>
<dbReference type="Proteomes" id="UP000694392">
    <property type="component" value="Unplaced"/>
</dbReference>
<evidence type="ECO:0000256" key="8">
    <source>
        <dbReference type="ARBA" id="ARBA00023273"/>
    </source>
</evidence>
<dbReference type="PANTHER" id="PTHR12764">
    <property type="entry name" value="WD REPEAT DOMAIN-RELATED"/>
    <property type="match status" value="1"/>
</dbReference>
<dbReference type="AlphaFoldDB" id="A0A8D0HCE1"/>
<dbReference type="OMA" id="NICIASG"/>
<keyword evidence="5" id="KW-0970">Cilium biogenesis/degradation</keyword>
<keyword evidence="2" id="KW-0963">Cytoplasm</keyword>
<dbReference type="PANTHER" id="PTHR12764:SF5">
    <property type="entry name" value="LD29485P"/>
    <property type="match status" value="1"/>
</dbReference>
<dbReference type="GO" id="GO:0035721">
    <property type="term" value="P:intraciliary retrograde transport"/>
    <property type="evidence" value="ECO:0007669"/>
    <property type="project" value="TreeGrafter"/>
</dbReference>
<keyword evidence="4" id="KW-0677">Repeat</keyword>
<accession>A0A8D0HCE1</accession>
<dbReference type="InterPro" id="IPR057979">
    <property type="entry name" value="TPR_IFT121"/>
</dbReference>
<proteinExistence type="predicted"/>
<evidence type="ECO:0000313" key="12">
    <source>
        <dbReference type="Proteomes" id="UP000694392"/>
    </source>
</evidence>
<evidence type="ECO:0000256" key="6">
    <source>
        <dbReference type="ARBA" id="ARBA00023069"/>
    </source>
</evidence>
<evidence type="ECO:0000259" key="9">
    <source>
        <dbReference type="Pfam" id="PF23145"/>
    </source>
</evidence>
<organism evidence="11 12">
    <name type="scientific">Sphenodon punctatus</name>
    <name type="common">Tuatara</name>
    <name type="synonym">Hatteria punctata</name>
    <dbReference type="NCBI Taxonomy" id="8508"/>
    <lineage>
        <taxon>Eukaryota</taxon>
        <taxon>Metazoa</taxon>
        <taxon>Chordata</taxon>
        <taxon>Craniata</taxon>
        <taxon>Vertebrata</taxon>
        <taxon>Euteleostomi</taxon>
        <taxon>Lepidosauria</taxon>
        <taxon>Sphenodontia</taxon>
        <taxon>Sphenodontidae</taxon>
        <taxon>Sphenodon</taxon>
    </lineage>
</organism>
<evidence type="ECO:0000256" key="5">
    <source>
        <dbReference type="ARBA" id="ARBA00022794"/>
    </source>
</evidence>
<feature type="domain" description="IFT121-like zinc finger" evidence="9">
    <location>
        <begin position="101"/>
        <end position="143"/>
    </location>
</feature>
<evidence type="ECO:0000313" key="11">
    <source>
        <dbReference type="Ensembl" id="ENSSPUP00000022081.1"/>
    </source>
</evidence>
<reference evidence="11" key="1">
    <citation type="submission" date="2025-08" db="UniProtKB">
        <authorList>
            <consortium name="Ensembl"/>
        </authorList>
    </citation>
    <scope>IDENTIFICATION</scope>
</reference>
<evidence type="ECO:0000256" key="7">
    <source>
        <dbReference type="ARBA" id="ARBA00023212"/>
    </source>
</evidence>
<dbReference type="GO" id="GO:1905515">
    <property type="term" value="P:non-motile cilium assembly"/>
    <property type="evidence" value="ECO:0007669"/>
    <property type="project" value="TreeGrafter"/>
</dbReference>
<evidence type="ECO:0000256" key="3">
    <source>
        <dbReference type="ARBA" id="ARBA00022574"/>
    </source>
</evidence>
<protein>
    <submittedName>
        <fullName evidence="11">Uncharacterized protein</fullName>
    </submittedName>
</protein>
<evidence type="ECO:0000256" key="4">
    <source>
        <dbReference type="ARBA" id="ARBA00022737"/>
    </source>
</evidence>
<dbReference type="GeneTree" id="ENSGT00940000155745"/>